<keyword evidence="4 7" id="KW-0067">ATP-binding</keyword>
<dbReference type="PANTHER" id="PTHR24220">
    <property type="entry name" value="IMPORT ATP-BINDING PROTEIN"/>
    <property type="match status" value="1"/>
</dbReference>
<evidence type="ECO:0000259" key="6">
    <source>
        <dbReference type="PROSITE" id="PS50893"/>
    </source>
</evidence>
<dbReference type="CDD" id="cd03255">
    <property type="entry name" value="ABC_MJ0796_LolCDE_FtsE"/>
    <property type="match status" value="1"/>
</dbReference>
<organism evidence="7 8">
    <name type="scientific">Candidatus Hydrogenosomobacter endosymbioticus</name>
    <dbReference type="NCBI Taxonomy" id="2558174"/>
    <lineage>
        <taxon>Bacteria</taxon>
        <taxon>Pseudomonadati</taxon>
        <taxon>Pseudomonadota</taxon>
        <taxon>Alphaproteobacteria</taxon>
        <taxon>Holosporales</taxon>
        <taxon>Holosporaceae</taxon>
        <taxon>Candidatus Hydrogenosomobacter</taxon>
    </lineage>
</organism>
<feature type="region of interest" description="Disordered" evidence="5">
    <location>
        <begin position="1"/>
        <end position="21"/>
    </location>
</feature>
<reference evidence="7" key="1">
    <citation type="submission" date="2021-10" db="EMBL/GenBank/DDBJ databases">
        <title>Genome Sequence of The Candidatus Hydrogeosomobacter endosymbioticus, an Intracellular Bacterial Symbiont of the Anaerobic Ciliate GW7.</title>
        <authorList>
            <person name="Shiohama Y."/>
            <person name="Shinzato N."/>
        </authorList>
    </citation>
    <scope>NUCLEOTIDE SEQUENCE [LARGE SCALE GENOMIC DNA]</scope>
    <source>
        <strain evidence="7">200920</strain>
    </source>
</reference>
<dbReference type="PANTHER" id="PTHR24220:SF689">
    <property type="entry name" value="LIPOPROTEIN-RELEASING SYSTEM ATP-BINDING PROTEIN LOLD"/>
    <property type="match status" value="1"/>
</dbReference>
<dbReference type="Pfam" id="PF00005">
    <property type="entry name" value="ABC_tran"/>
    <property type="match status" value="1"/>
</dbReference>
<dbReference type="InterPro" id="IPR003593">
    <property type="entry name" value="AAA+_ATPase"/>
</dbReference>
<sequence length="251" mass="27550">MVSKKNSTPGANEPLRQQTELKEPPVVLSAVDVSYSYKQGDQSISALSCLSLNLRKNEMIAIVGQSGCGKSTLLHLLGLLDNVQSGEIYIRKEENAPPSLFPTSKLSEQERTLIRRHSIGFVYQFHHLLKEFTALENVMLAQIIAGASKKAAENNAMRLLSLVGLSNRAQHKPHQLSGGQQQRVAIARALANSPQILIADEPTGNLDESTSEDVFNILLSLCSNNGMSVVMATHNTHLCKRFHKTLRLDIS</sequence>
<dbReference type="PROSITE" id="PS00211">
    <property type="entry name" value="ABC_TRANSPORTER_1"/>
    <property type="match status" value="1"/>
</dbReference>
<keyword evidence="3" id="KW-0547">Nucleotide-binding</keyword>
<keyword evidence="8" id="KW-1185">Reference proteome</keyword>
<evidence type="ECO:0000313" key="7">
    <source>
        <dbReference type="EMBL" id="BDB95871.1"/>
    </source>
</evidence>
<dbReference type="InterPro" id="IPR017871">
    <property type="entry name" value="ABC_transporter-like_CS"/>
</dbReference>
<dbReference type="InterPro" id="IPR027417">
    <property type="entry name" value="P-loop_NTPase"/>
</dbReference>
<feature type="domain" description="ABC transporter" evidence="6">
    <location>
        <begin position="28"/>
        <end position="250"/>
    </location>
</feature>
<evidence type="ECO:0000256" key="1">
    <source>
        <dbReference type="ARBA" id="ARBA00005417"/>
    </source>
</evidence>
<dbReference type="SUPFAM" id="SSF52540">
    <property type="entry name" value="P-loop containing nucleoside triphosphate hydrolases"/>
    <property type="match status" value="1"/>
</dbReference>
<evidence type="ECO:0000256" key="2">
    <source>
        <dbReference type="ARBA" id="ARBA00022448"/>
    </source>
</evidence>
<evidence type="ECO:0000256" key="3">
    <source>
        <dbReference type="ARBA" id="ARBA00022741"/>
    </source>
</evidence>
<keyword evidence="2" id="KW-0813">Transport</keyword>
<proteinExistence type="inferred from homology"/>
<dbReference type="Gene3D" id="3.40.50.300">
    <property type="entry name" value="P-loop containing nucleotide triphosphate hydrolases"/>
    <property type="match status" value="1"/>
</dbReference>
<dbReference type="InterPro" id="IPR003439">
    <property type="entry name" value="ABC_transporter-like_ATP-bd"/>
</dbReference>
<dbReference type="PROSITE" id="PS50893">
    <property type="entry name" value="ABC_TRANSPORTER_2"/>
    <property type="match status" value="1"/>
</dbReference>
<comment type="similarity">
    <text evidence="1">Belongs to the ABC transporter superfamily.</text>
</comment>
<dbReference type="InterPro" id="IPR015854">
    <property type="entry name" value="ABC_transpr_LolD-like"/>
</dbReference>
<evidence type="ECO:0000256" key="4">
    <source>
        <dbReference type="ARBA" id="ARBA00022840"/>
    </source>
</evidence>
<dbReference type="RefSeq" id="WP_236865078.1">
    <property type="nucleotide sequence ID" value="NZ_AP025225.1"/>
</dbReference>
<accession>A0ABN6L214</accession>
<evidence type="ECO:0000313" key="8">
    <source>
        <dbReference type="Proteomes" id="UP001320209"/>
    </source>
</evidence>
<keyword evidence="7" id="KW-0449">Lipoprotein</keyword>
<name>A0ABN6L214_9PROT</name>
<gene>
    <name evidence="7" type="primary">lolD</name>
    <name evidence="7" type="ORF">HYD_0040</name>
</gene>
<dbReference type="EMBL" id="AP025225">
    <property type="protein sequence ID" value="BDB95871.1"/>
    <property type="molecule type" value="Genomic_DNA"/>
</dbReference>
<evidence type="ECO:0000256" key="5">
    <source>
        <dbReference type="SAM" id="MobiDB-lite"/>
    </source>
</evidence>
<dbReference type="GO" id="GO:0005524">
    <property type="term" value="F:ATP binding"/>
    <property type="evidence" value="ECO:0007669"/>
    <property type="project" value="UniProtKB-KW"/>
</dbReference>
<dbReference type="Proteomes" id="UP001320209">
    <property type="component" value="Chromosome"/>
</dbReference>
<dbReference type="SMART" id="SM00382">
    <property type="entry name" value="AAA"/>
    <property type="match status" value="1"/>
</dbReference>
<feature type="compositionally biased region" description="Polar residues" evidence="5">
    <location>
        <begin position="1"/>
        <end position="18"/>
    </location>
</feature>
<dbReference type="InterPro" id="IPR017911">
    <property type="entry name" value="MacB-like_ATP-bd"/>
</dbReference>
<protein>
    <submittedName>
        <fullName evidence="7">Lipoprotein-releasing system ATP-binding protein LolD</fullName>
    </submittedName>
</protein>